<evidence type="ECO:0000256" key="1">
    <source>
        <dbReference type="SAM" id="MobiDB-lite"/>
    </source>
</evidence>
<accession>A0ABU5HGI7</accession>
<name>A0ABU5HGI7_9BACT</name>
<protein>
    <recommendedName>
        <fullName evidence="5">Lipoprotein</fullName>
    </recommendedName>
</protein>
<dbReference type="Proteomes" id="UP001291309">
    <property type="component" value="Unassembled WGS sequence"/>
</dbReference>
<dbReference type="EMBL" id="JAXIVS010000014">
    <property type="protein sequence ID" value="MDY7231205.1"/>
    <property type="molecule type" value="Genomic_DNA"/>
</dbReference>
<keyword evidence="4" id="KW-1185">Reference proteome</keyword>
<feature type="region of interest" description="Disordered" evidence="1">
    <location>
        <begin position="28"/>
        <end position="52"/>
    </location>
</feature>
<evidence type="ECO:0000313" key="4">
    <source>
        <dbReference type="Proteomes" id="UP001291309"/>
    </source>
</evidence>
<gene>
    <name evidence="3" type="ORF">SYV04_32750</name>
</gene>
<dbReference type="RefSeq" id="WP_321549920.1">
    <property type="nucleotide sequence ID" value="NZ_JAXIVS010000014.1"/>
</dbReference>
<comment type="caution">
    <text evidence="3">The sequence shown here is derived from an EMBL/GenBank/DDBJ whole genome shotgun (WGS) entry which is preliminary data.</text>
</comment>
<sequence>MRTLRSILGAAALAALALTTGACFGESTTNIHHTPPPAAPDPDEGESCEAASKNDEIRRALAPACEGCHLTGNKPFFVSLAAFESGLVYNERYVKRGEPENSMLIQLLKGVAPGSYPQMPLGQPYSALVTNGQVTLTIEQVEAWIRDLPARPVQLETPVPEEFHVRRLAAEEMVVSLMEQLGLTLEDFVSTSDPNWRNKAYVVNGGKLFVWPGDWSPGISNEYVSDSRSVERFEALGGGNSLLYRKKDVGFGPSAAQTLVQMSQAWCARAVDKRNNPAVLRHVTLADTSATNPEAVRKNLRTLYLRMLGQPPSDAEAQALYEQVYLPLEARSTRLGWIGVCAALIRHPLWITY</sequence>
<feature type="signal peptide" evidence="2">
    <location>
        <begin position="1"/>
        <end position="25"/>
    </location>
</feature>
<keyword evidence="2" id="KW-0732">Signal</keyword>
<evidence type="ECO:0008006" key="5">
    <source>
        <dbReference type="Google" id="ProtNLM"/>
    </source>
</evidence>
<evidence type="ECO:0000313" key="3">
    <source>
        <dbReference type="EMBL" id="MDY7231205.1"/>
    </source>
</evidence>
<organism evidence="3 4">
    <name type="scientific">Hyalangium rubrum</name>
    <dbReference type="NCBI Taxonomy" id="3103134"/>
    <lineage>
        <taxon>Bacteria</taxon>
        <taxon>Pseudomonadati</taxon>
        <taxon>Myxococcota</taxon>
        <taxon>Myxococcia</taxon>
        <taxon>Myxococcales</taxon>
        <taxon>Cystobacterineae</taxon>
        <taxon>Archangiaceae</taxon>
        <taxon>Hyalangium</taxon>
    </lineage>
</organism>
<feature type="chain" id="PRO_5046040550" description="Lipoprotein" evidence="2">
    <location>
        <begin position="26"/>
        <end position="353"/>
    </location>
</feature>
<evidence type="ECO:0000256" key="2">
    <source>
        <dbReference type="SAM" id="SignalP"/>
    </source>
</evidence>
<dbReference type="PROSITE" id="PS51257">
    <property type="entry name" value="PROKAR_LIPOPROTEIN"/>
    <property type="match status" value="1"/>
</dbReference>
<reference evidence="3 4" key="1">
    <citation type="submission" date="2023-12" db="EMBL/GenBank/DDBJ databases">
        <title>the genome sequence of Hyalangium sp. s54d21.</title>
        <authorList>
            <person name="Zhang X."/>
        </authorList>
    </citation>
    <scope>NUCLEOTIDE SEQUENCE [LARGE SCALE GENOMIC DNA]</scope>
    <source>
        <strain evidence="4">s54d21</strain>
    </source>
</reference>
<proteinExistence type="predicted"/>